<reference evidence="3" key="1">
    <citation type="submission" date="2016-10" db="EMBL/GenBank/DDBJ databases">
        <authorList>
            <person name="Varghese N."/>
            <person name="Submissions S."/>
        </authorList>
    </citation>
    <scope>NUCLEOTIDE SEQUENCE [LARGE SCALE GENOMIC DNA]</scope>
    <source>
        <strain evidence="3">CGMCC 1.6474</strain>
    </source>
</reference>
<sequence length="107" mass="11495">MQVVDLDRETVKRGLADGTLLLIDVREDHEFARGHIPGSVSFPLSTFDPEALKALVEADGRRPVFSCASGVRSVNALAAAQGAGLDITEHYKGAFKDWYGAGEPIEP</sequence>
<dbReference type="SMART" id="SM00450">
    <property type="entry name" value="RHOD"/>
    <property type="match status" value="1"/>
</dbReference>
<protein>
    <submittedName>
        <fullName evidence="2">Rhodanese-related sulfurtransferase</fullName>
    </submittedName>
</protein>
<dbReference type="RefSeq" id="WP_091950405.1">
    <property type="nucleotide sequence ID" value="NZ_FOSV01000021.1"/>
</dbReference>
<dbReference type="EMBL" id="FOSV01000021">
    <property type="protein sequence ID" value="SFL69754.1"/>
    <property type="molecule type" value="Genomic_DNA"/>
</dbReference>
<dbReference type="PANTHER" id="PTHR44086">
    <property type="entry name" value="THIOSULFATE SULFURTRANSFERASE RDL2, MITOCHONDRIAL-RELATED"/>
    <property type="match status" value="1"/>
</dbReference>
<dbReference type="InterPro" id="IPR036873">
    <property type="entry name" value="Rhodanese-like_dom_sf"/>
</dbReference>
<evidence type="ECO:0000313" key="3">
    <source>
        <dbReference type="Proteomes" id="UP000198804"/>
    </source>
</evidence>
<evidence type="ECO:0000259" key="1">
    <source>
        <dbReference type="PROSITE" id="PS50206"/>
    </source>
</evidence>
<gene>
    <name evidence="2" type="ORF">SAMN04488125_12158</name>
</gene>
<dbReference type="Pfam" id="PF00581">
    <property type="entry name" value="Rhodanese"/>
    <property type="match status" value="1"/>
</dbReference>
<dbReference type="STRING" id="414703.SAMN04488125_12158"/>
<dbReference type="Proteomes" id="UP000198804">
    <property type="component" value="Unassembled WGS sequence"/>
</dbReference>
<dbReference type="PANTHER" id="PTHR44086:SF10">
    <property type="entry name" value="THIOSULFATE SULFURTRANSFERASE_RHODANESE-LIKE DOMAIN-CONTAINING PROTEIN 3"/>
    <property type="match status" value="1"/>
</dbReference>
<proteinExistence type="predicted"/>
<dbReference type="PROSITE" id="PS50206">
    <property type="entry name" value="RHODANESE_3"/>
    <property type="match status" value="1"/>
</dbReference>
<feature type="domain" description="Rhodanese" evidence="1">
    <location>
        <begin position="16"/>
        <end position="107"/>
    </location>
</feature>
<dbReference type="GO" id="GO:0004792">
    <property type="term" value="F:thiosulfate-cyanide sulfurtransferase activity"/>
    <property type="evidence" value="ECO:0007669"/>
    <property type="project" value="TreeGrafter"/>
</dbReference>
<evidence type="ECO:0000313" key="2">
    <source>
        <dbReference type="EMBL" id="SFL69754.1"/>
    </source>
</evidence>
<organism evidence="2 3">
    <name type="scientific">Methylorubrum salsuginis</name>
    <dbReference type="NCBI Taxonomy" id="414703"/>
    <lineage>
        <taxon>Bacteria</taxon>
        <taxon>Pseudomonadati</taxon>
        <taxon>Pseudomonadota</taxon>
        <taxon>Alphaproteobacteria</taxon>
        <taxon>Hyphomicrobiales</taxon>
        <taxon>Methylobacteriaceae</taxon>
        <taxon>Methylorubrum</taxon>
    </lineage>
</organism>
<keyword evidence="2" id="KW-0808">Transferase</keyword>
<dbReference type="Gene3D" id="3.40.250.10">
    <property type="entry name" value="Rhodanese-like domain"/>
    <property type="match status" value="1"/>
</dbReference>
<accession>A0A1I4JTG8</accession>
<name>A0A1I4JTG8_9HYPH</name>
<dbReference type="OrthoDB" id="9807812at2"/>
<dbReference type="InterPro" id="IPR001763">
    <property type="entry name" value="Rhodanese-like_dom"/>
</dbReference>
<dbReference type="AlphaFoldDB" id="A0A1I4JTG8"/>
<dbReference type="SUPFAM" id="SSF52821">
    <property type="entry name" value="Rhodanese/Cell cycle control phosphatase"/>
    <property type="match status" value="1"/>
</dbReference>
<keyword evidence="3" id="KW-1185">Reference proteome</keyword>
<dbReference type="CDD" id="cd00158">
    <property type="entry name" value="RHOD"/>
    <property type="match status" value="1"/>
</dbReference>